<name>L7JRA7_TRAHO</name>
<dbReference type="Proteomes" id="UP000011185">
    <property type="component" value="Unassembled WGS sequence"/>
</dbReference>
<dbReference type="HOGENOM" id="CLU_774307_0_0_1"/>
<evidence type="ECO:0000313" key="3">
    <source>
        <dbReference type="EMBL" id="ELQ73810.1"/>
    </source>
</evidence>
<dbReference type="EMBL" id="JH994105">
    <property type="protein sequence ID" value="ELQ73810.1"/>
    <property type="molecule type" value="Genomic_DNA"/>
</dbReference>
<dbReference type="VEuPathDB" id="MicrosporidiaDB:THOM_3289"/>
<evidence type="ECO:0000256" key="2">
    <source>
        <dbReference type="SAM" id="SignalP"/>
    </source>
</evidence>
<accession>L7JRA7</accession>
<feature type="compositionally biased region" description="Basic and acidic residues" evidence="1">
    <location>
        <begin position="112"/>
        <end position="124"/>
    </location>
</feature>
<reference evidence="3 4" key="1">
    <citation type="journal article" date="2012" name="PLoS Pathog.">
        <title>The genome of the obligate intracellular parasite Trachipleistophora hominis: new insights into microsporidian genome dynamics and reductive evolution.</title>
        <authorList>
            <person name="Heinz E."/>
            <person name="Williams T.A."/>
            <person name="Nakjang S."/>
            <person name="Noel C.J."/>
            <person name="Swan D.C."/>
            <person name="Goldberg A.V."/>
            <person name="Harris S.R."/>
            <person name="Weinmaier T."/>
            <person name="Markert S."/>
            <person name="Becher D."/>
            <person name="Bernhardt J."/>
            <person name="Dagan T."/>
            <person name="Hacker C."/>
            <person name="Lucocq J.M."/>
            <person name="Schweder T."/>
            <person name="Rattei T."/>
            <person name="Hall N."/>
            <person name="Hirt R.P."/>
            <person name="Embley T.M."/>
        </authorList>
    </citation>
    <scope>NUCLEOTIDE SEQUENCE [LARGE SCALE GENOMIC DNA]</scope>
</reference>
<feature type="chain" id="PRO_5003978631" evidence="2">
    <location>
        <begin position="21"/>
        <end position="358"/>
    </location>
</feature>
<keyword evidence="2" id="KW-0732">Signal</keyword>
<keyword evidence="4" id="KW-1185">Reference proteome</keyword>
<evidence type="ECO:0000313" key="4">
    <source>
        <dbReference type="Proteomes" id="UP000011185"/>
    </source>
</evidence>
<sequence length="358" mass="40428">MRLFTYNITIVLCYVQNAFGAYSENTRPVVKKAYPPLRYTNPTNTQVTPPPASTPMKEPEVNASPSDSDSFSLVRSLRYLHSTSGDDNSSTNRPRYYKNVGSWKKTICTTGSDKEKDSEERPKNSETYNPKKHLSTKKVRFSDGLKKNEDNIERSQYFLTFRSPNLSAQGTNKRADVINVPSLGTSSSSEIANAATKDSYNRFLSDNNNKLKEGNSVSKDLYSKNQYSTTPKKDKPVERVADMKTQLDDLMKKILTKKDFISVTDFSTLLNCHSAIQECVESAMPFLALYVEDILEDDNILSCIEELVESLSNLLAMEVSADSSLPSEFCYKLITLKENSSSRRDIIRKQWHVSRTSS</sequence>
<feature type="signal peptide" evidence="2">
    <location>
        <begin position="1"/>
        <end position="20"/>
    </location>
</feature>
<organism evidence="3 4">
    <name type="scientific">Trachipleistophora hominis</name>
    <name type="common">Microsporidian parasite</name>
    <dbReference type="NCBI Taxonomy" id="72359"/>
    <lineage>
        <taxon>Eukaryota</taxon>
        <taxon>Fungi</taxon>
        <taxon>Fungi incertae sedis</taxon>
        <taxon>Microsporidia</taxon>
        <taxon>Pleistophoridae</taxon>
        <taxon>Trachipleistophora</taxon>
    </lineage>
</organism>
<feature type="region of interest" description="Disordered" evidence="1">
    <location>
        <begin position="108"/>
        <end position="135"/>
    </location>
</feature>
<feature type="region of interest" description="Disordered" evidence="1">
    <location>
        <begin position="35"/>
        <end position="69"/>
    </location>
</feature>
<protein>
    <submittedName>
        <fullName evidence="3">Uncharacterized protein</fullName>
    </submittedName>
</protein>
<evidence type="ECO:0000256" key="1">
    <source>
        <dbReference type="SAM" id="MobiDB-lite"/>
    </source>
</evidence>
<proteinExistence type="predicted"/>
<dbReference type="AlphaFoldDB" id="L7JRA7"/>
<feature type="compositionally biased region" description="Polar residues" evidence="1">
    <location>
        <begin position="215"/>
        <end position="230"/>
    </location>
</feature>
<feature type="region of interest" description="Disordered" evidence="1">
    <location>
        <begin position="206"/>
        <end position="234"/>
    </location>
</feature>
<dbReference type="InParanoid" id="L7JRA7"/>
<gene>
    <name evidence="3" type="ORF">THOM_3289</name>
</gene>